<organism evidence="3 5">
    <name type="scientific">Didymodactylos carnosus</name>
    <dbReference type="NCBI Taxonomy" id="1234261"/>
    <lineage>
        <taxon>Eukaryota</taxon>
        <taxon>Metazoa</taxon>
        <taxon>Spiralia</taxon>
        <taxon>Gnathifera</taxon>
        <taxon>Rotifera</taxon>
        <taxon>Eurotatoria</taxon>
        <taxon>Bdelloidea</taxon>
        <taxon>Philodinida</taxon>
        <taxon>Philodinidae</taxon>
        <taxon>Didymodactylos</taxon>
    </lineage>
</organism>
<evidence type="ECO:0000313" key="3">
    <source>
        <dbReference type="EMBL" id="CAF1280324.1"/>
    </source>
</evidence>
<reference evidence="3" key="1">
    <citation type="submission" date="2021-02" db="EMBL/GenBank/DDBJ databases">
        <authorList>
            <person name="Nowell W R."/>
        </authorList>
    </citation>
    <scope>NUCLEOTIDE SEQUENCE</scope>
</reference>
<keyword evidence="2" id="KW-0812">Transmembrane</keyword>
<feature type="region of interest" description="Disordered" evidence="1">
    <location>
        <begin position="1"/>
        <end position="25"/>
    </location>
</feature>
<dbReference type="Gene3D" id="2.160.20.80">
    <property type="entry name" value="E3 ubiquitin-protein ligase SopA"/>
    <property type="match status" value="1"/>
</dbReference>
<comment type="caution">
    <text evidence="3">The sequence shown here is derived from an EMBL/GenBank/DDBJ whole genome shotgun (WGS) entry which is preliminary data.</text>
</comment>
<dbReference type="Pfam" id="PF13599">
    <property type="entry name" value="Pentapeptide_4"/>
    <property type="match status" value="1"/>
</dbReference>
<dbReference type="EMBL" id="CAJOBA010039899">
    <property type="protein sequence ID" value="CAF4085167.1"/>
    <property type="molecule type" value="Genomic_DNA"/>
</dbReference>
<evidence type="ECO:0000313" key="5">
    <source>
        <dbReference type="Proteomes" id="UP000677228"/>
    </source>
</evidence>
<dbReference type="AlphaFoldDB" id="A0A8S2EQR0"/>
<dbReference type="EMBL" id="CAJNOK010018336">
    <property type="protein sequence ID" value="CAF1280324.1"/>
    <property type="molecule type" value="Genomic_DNA"/>
</dbReference>
<keyword evidence="2" id="KW-0472">Membrane</keyword>
<feature type="compositionally biased region" description="Low complexity" evidence="1">
    <location>
        <begin position="12"/>
        <end position="23"/>
    </location>
</feature>
<dbReference type="InterPro" id="IPR001646">
    <property type="entry name" value="5peptide_repeat"/>
</dbReference>
<evidence type="ECO:0000256" key="1">
    <source>
        <dbReference type="SAM" id="MobiDB-lite"/>
    </source>
</evidence>
<dbReference type="Proteomes" id="UP000677228">
    <property type="component" value="Unassembled WGS sequence"/>
</dbReference>
<dbReference type="SUPFAM" id="SSF141571">
    <property type="entry name" value="Pentapeptide repeat-like"/>
    <property type="match status" value="1"/>
</dbReference>
<evidence type="ECO:0000313" key="4">
    <source>
        <dbReference type="EMBL" id="CAF4085167.1"/>
    </source>
</evidence>
<dbReference type="PANTHER" id="PTHR14136">
    <property type="entry name" value="BTB_POZ DOMAIN-CONTAINING PROTEIN KCTD9"/>
    <property type="match status" value="1"/>
</dbReference>
<name>A0A8S2EQR0_9BILA</name>
<protein>
    <recommendedName>
        <fullName evidence="6">Pentapeptide repeat-containing protein</fullName>
    </recommendedName>
</protein>
<keyword evidence="2" id="KW-1133">Transmembrane helix</keyword>
<sequence length="456" mass="51745">MPMFSVKTKYAQPQDQQHQQTRQKGSRDCHDWLTLLISALVPLMIGIFTVVITIQQQSSADRQRQQEQQQADSLQKERILSSCLDDIAKLLLTKEVSTDNKTLLYIRTRTLSSLRKLDPERKYHLLLFLYESQLLQYDKTKRHDRLTLNLAGADLNYIYITKLKSFNNLSLPGVYLNNASFINCQLQHSRFADSAMNDIRFTNSFLLETRFSRCSLERADFRNTTLAQVSFKSAILRHADFTRAWTKGADFTNADLDGALITEQQLQEAGLLDNARLPNGSFAKIQEKNLVINGENFGCHTELPSSWSAKVDVIKAFQHYRSSLNCYFGIANLSSLDPISIAQSIALTDYSVLIDSGKAEYSFSGLFGGNAYAKITFFTSTAVKAGKNIMIGLDDRQNETEAILFQHKLGAIPLDTRQLVLIIYFEKIPEGKHDFAVFDNVQFSIKKKVMEGRSQI</sequence>
<dbReference type="InterPro" id="IPR051082">
    <property type="entry name" value="Pentapeptide-BTB/POZ_domain"/>
</dbReference>
<proteinExistence type="predicted"/>
<dbReference type="Proteomes" id="UP000682733">
    <property type="component" value="Unassembled WGS sequence"/>
</dbReference>
<evidence type="ECO:0008006" key="6">
    <source>
        <dbReference type="Google" id="ProtNLM"/>
    </source>
</evidence>
<accession>A0A8S2EQR0</accession>
<dbReference type="PANTHER" id="PTHR14136:SF17">
    <property type="entry name" value="BTB_POZ DOMAIN-CONTAINING PROTEIN KCTD9"/>
    <property type="match status" value="1"/>
</dbReference>
<gene>
    <name evidence="3" type="ORF">OVA965_LOCUS27606</name>
    <name evidence="4" type="ORF">TMI583_LOCUS28353</name>
</gene>
<feature type="transmembrane region" description="Helical" evidence="2">
    <location>
        <begin position="32"/>
        <end position="54"/>
    </location>
</feature>
<evidence type="ECO:0000256" key="2">
    <source>
        <dbReference type="SAM" id="Phobius"/>
    </source>
</evidence>